<evidence type="ECO:0000256" key="1">
    <source>
        <dbReference type="SAM" id="MobiDB-lite"/>
    </source>
</evidence>
<feature type="compositionally biased region" description="Polar residues" evidence="1">
    <location>
        <begin position="7"/>
        <end position="26"/>
    </location>
</feature>
<protein>
    <submittedName>
        <fullName evidence="2">Uncharacterized protein</fullName>
    </submittedName>
</protein>
<feature type="region of interest" description="Disordered" evidence="1">
    <location>
        <begin position="368"/>
        <end position="432"/>
    </location>
</feature>
<evidence type="ECO:0000313" key="2">
    <source>
        <dbReference type="EMBL" id="VDM70609.1"/>
    </source>
</evidence>
<gene>
    <name evidence="2" type="ORF">SVUK_LOCUS5607</name>
</gene>
<accession>A0A3P7IU16</accession>
<evidence type="ECO:0000313" key="3">
    <source>
        <dbReference type="Proteomes" id="UP000270094"/>
    </source>
</evidence>
<name>A0A3P7IU16_STRVU</name>
<feature type="region of interest" description="Disordered" evidence="1">
    <location>
        <begin position="239"/>
        <end position="267"/>
    </location>
</feature>
<keyword evidence="3" id="KW-1185">Reference proteome</keyword>
<dbReference type="AlphaFoldDB" id="A0A3P7IU16"/>
<feature type="region of interest" description="Disordered" evidence="1">
    <location>
        <begin position="1"/>
        <end position="44"/>
    </location>
</feature>
<dbReference type="EMBL" id="UYYB01016868">
    <property type="protein sequence ID" value="VDM70609.1"/>
    <property type="molecule type" value="Genomic_DNA"/>
</dbReference>
<feature type="compositionally biased region" description="Polar residues" evidence="1">
    <location>
        <begin position="395"/>
        <end position="406"/>
    </location>
</feature>
<reference evidence="2 3" key="1">
    <citation type="submission" date="2018-11" db="EMBL/GenBank/DDBJ databases">
        <authorList>
            <consortium name="Pathogen Informatics"/>
        </authorList>
    </citation>
    <scope>NUCLEOTIDE SEQUENCE [LARGE SCALE GENOMIC DNA]</scope>
</reference>
<feature type="compositionally biased region" description="Polar residues" evidence="1">
    <location>
        <begin position="33"/>
        <end position="44"/>
    </location>
</feature>
<proteinExistence type="predicted"/>
<sequence>MEKSFDTVFNLTPRSTYENSDPANNVENERNSSRASEGSKQNEVFDSTNRFSSAHEVFQAGNDVSEAGKPSLGRHEDAKLAYTESEIGGYTQKKFEDFMPVNNATQTGRYFAETSEDRGIANENTTETNPFLAAINRDLKQKTNATGFFENYEDVKPKGNTTGNNTHIHGMFGNLEPVIASSEPGGTPIGRYESTNKLANSIAELSRHLSGTYDELKTTNSAADLGAHASGRYVDAKMANDIDEPGPNVSGRYELSNTLNNKNDTQDRTYGRMYDRVNPMNHLGEVSSTPRKYEDMKMMNNVFESRGYLSGRYEDMKPTSIVVDNNGYQPEKFELVRPLSNFVPDEPKVGGVVPTKSAIESKGYFPGRYGESAPTTNSVTQAEGYPLRRYEDAKPSSTVAEGNNYPSERRPDVNLASSAVAEGSSFIGRENR</sequence>
<dbReference type="Proteomes" id="UP000270094">
    <property type="component" value="Unassembled WGS sequence"/>
</dbReference>
<organism evidence="2 3">
    <name type="scientific">Strongylus vulgaris</name>
    <name type="common">Blood worm</name>
    <dbReference type="NCBI Taxonomy" id="40348"/>
    <lineage>
        <taxon>Eukaryota</taxon>
        <taxon>Metazoa</taxon>
        <taxon>Ecdysozoa</taxon>
        <taxon>Nematoda</taxon>
        <taxon>Chromadorea</taxon>
        <taxon>Rhabditida</taxon>
        <taxon>Rhabditina</taxon>
        <taxon>Rhabditomorpha</taxon>
        <taxon>Strongyloidea</taxon>
        <taxon>Strongylidae</taxon>
        <taxon>Strongylus</taxon>
    </lineage>
</organism>